<sequence>MPLKLFVVAPGGPILLCRHTNRLQWPPSSTLRAGGLCSLGHTRYQLGWEHVRRASNCFTEHRRSDDSQTCGSRRRWYSNIRTAGSDVTSPQHQFRAQRGSTIRSMQLGPGHHSRVQHGSMKRRRLRISRPALILNSIQSSAYEMYLNPRPGKINLSYTSARRAKKFQFRMCKLMPSPPRAMRHSYPEPVSLYTILARYMYHHTDPHRQDPEFAFTRQEEILLHQKGFNSASVEVWATSLVERRSRAAMTFLEHDQEIPPLFVISLLLRRQHIGAFAFRTILRHLDRRTRTEALCWSTLKVLSIRLLRHARKVSPESMTWVASLFATQASLLFDEDRLSRASPRLLFDVTTFSNMILQMLSMPASILPVLAAIKQEKAQVHVLEFMASRSPAITVTRTGFRAISRTQLAHPKTAKEREWAEIKGASWPPWKENRTAMDEDKGYQFGASRALKVIHRMYEAGYRGHLWEELVEVYAGWDTDLSPTIQTRTSLPQVSSSAQDREFLAALVWAGRVRTTRTRRESWACFLAYEMSGALVSEPVYLAMFEKLYHTTLERSRQKETQADLDEVLVPDGCLNEAEDLLLPGDMKEVLADPTSPLHYVYLSEPIPTIKELYHRMHKQNVRPSGRLLAFLLEACPSFQTCINVLETSQGGLTSGIGRLFSGLHNDDDCIPNVPEYLLAALIKCLCRFGHFVRPPGDAPLFLPPDRHAYLIRHDRQYLMEYAYALLCRYLPRSQTAWIAYMDKVACSIRGSTDYNDSEFTTRSRGSVQYNIVCRLVDLMEETDIDVGFEAFQIVCTTTIYAAQGALQKGEPTEDARHILATGPIRLRRIFYNLVGANMMPLSANVSSPRTNSNSIAGHIPGPAELHVFVRALGTLRDYEGLYSFSVWLTNHHSDVDARSKAQYSGRKLLFRTLVALRAAMTGRLQGGTREGNRAPDELVQLVKDQIESVEEWGGWPSQEYVDLYVKGGLKSDMPHVGGR</sequence>
<reference evidence="1" key="1">
    <citation type="journal article" date="2020" name="Stud. Mycol.">
        <title>101 Dothideomycetes genomes: a test case for predicting lifestyles and emergence of pathogens.</title>
        <authorList>
            <person name="Haridas S."/>
            <person name="Albert R."/>
            <person name="Binder M."/>
            <person name="Bloem J."/>
            <person name="Labutti K."/>
            <person name="Salamov A."/>
            <person name="Andreopoulos B."/>
            <person name="Baker S."/>
            <person name="Barry K."/>
            <person name="Bills G."/>
            <person name="Bluhm B."/>
            <person name="Cannon C."/>
            <person name="Castanera R."/>
            <person name="Culley D."/>
            <person name="Daum C."/>
            <person name="Ezra D."/>
            <person name="Gonzalez J."/>
            <person name="Henrissat B."/>
            <person name="Kuo A."/>
            <person name="Liang C."/>
            <person name="Lipzen A."/>
            <person name="Lutzoni F."/>
            <person name="Magnuson J."/>
            <person name="Mondo S."/>
            <person name="Nolan M."/>
            <person name="Ohm R."/>
            <person name="Pangilinan J."/>
            <person name="Park H.-J."/>
            <person name="Ramirez L."/>
            <person name="Alfaro M."/>
            <person name="Sun H."/>
            <person name="Tritt A."/>
            <person name="Yoshinaga Y."/>
            <person name="Zwiers L.-H."/>
            <person name="Turgeon B."/>
            <person name="Goodwin S."/>
            <person name="Spatafora J."/>
            <person name="Crous P."/>
            <person name="Grigoriev I."/>
        </authorList>
    </citation>
    <scope>NUCLEOTIDE SEQUENCE</scope>
    <source>
        <strain evidence="1">HMLAC05119</strain>
    </source>
</reference>
<evidence type="ECO:0000313" key="1">
    <source>
        <dbReference type="EMBL" id="KAF1920480.1"/>
    </source>
</evidence>
<dbReference type="Proteomes" id="UP000800096">
    <property type="component" value="Unassembled WGS sequence"/>
</dbReference>
<name>A0A6A5R058_AMPQU</name>
<dbReference type="AlphaFoldDB" id="A0A6A5R058"/>
<evidence type="ECO:0000313" key="2">
    <source>
        <dbReference type="Proteomes" id="UP000800096"/>
    </source>
</evidence>
<dbReference type="OrthoDB" id="410701at2759"/>
<dbReference type="EMBL" id="ML979132">
    <property type="protein sequence ID" value="KAF1920480.1"/>
    <property type="molecule type" value="Genomic_DNA"/>
</dbReference>
<keyword evidence="2" id="KW-1185">Reference proteome</keyword>
<organism evidence="1 2">
    <name type="scientific">Ampelomyces quisqualis</name>
    <name type="common">Powdery mildew agent</name>
    <dbReference type="NCBI Taxonomy" id="50730"/>
    <lineage>
        <taxon>Eukaryota</taxon>
        <taxon>Fungi</taxon>
        <taxon>Dikarya</taxon>
        <taxon>Ascomycota</taxon>
        <taxon>Pezizomycotina</taxon>
        <taxon>Dothideomycetes</taxon>
        <taxon>Pleosporomycetidae</taxon>
        <taxon>Pleosporales</taxon>
        <taxon>Pleosporineae</taxon>
        <taxon>Phaeosphaeriaceae</taxon>
        <taxon>Ampelomyces</taxon>
    </lineage>
</organism>
<accession>A0A6A5R058</accession>
<protein>
    <submittedName>
        <fullName evidence="1">Uncharacterized protein</fullName>
    </submittedName>
</protein>
<gene>
    <name evidence="1" type="ORF">BDU57DRAFT_544176</name>
</gene>
<proteinExistence type="predicted"/>